<sequence length="196" mass="22862">MKEIIKQKVLETKKNLVLEEISKIFESEGFSSVKMQEIANRLGISVGALYKLFSSKEEMYYAYIEYQIHRFHTLLLQKCSTSSDPKTCLQRYVELKFEVFASKRKALEDPVVGDPLFFVKMNTQKNDPAKPIFGFLADLFQRLDSVEPLKEKNYMKLAYLFNAFTMGYVEYWIHYGEKLDENAARVLEAFLEGMKA</sequence>
<dbReference type="InterPro" id="IPR009057">
    <property type="entry name" value="Homeodomain-like_sf"/>
</dbReference>
<evidence type="ECO:0000313" key="4">
    <source>
        <dbReference type="EMBL" id="BDY11807.1"/>
    </source>
</evidence>
<feature type="domain" description="HTH tetR-type" evidence="3">
    <location>
        <begin position="11"/>
        <end position="71"/>
    </location>
</feature>
<dbReference type="PROSITE" id="PS50977">
    <property type="entry name" value="HTH_TETR_2"/>
    <property type="match status" value="1"/>
</dbReference>
<dbReference type="InterPro" id="IPR050624">
    <property type="entry name" value="HTH-type_Tx_Regulator"/>
</dbReference>
<gene>
    <name evidence="4" type="ORF">HCR_01190</name>
</gene>
<dbReference type="SUPFAM" id="SSF46689">
    <property type="entry name" value="Homeodomain-like"/>
    <property type="match status" value="1"/>
</dbReference>
<keyword evidence="5" id="KW-1185">Reference proteome</keyword>
<dbReference type="PRINTS" id="PR00455">
    <property type="entry name" value="HTHTETR"/>
</dbReference>
<name>A0ABN6WU23_9BACT</name>
<dbReference type="PANTHER" id="PTHR43479">
    <property type="entry name" value="ACREF/ENVCD OPERON REPRESSOR-RELATED"/>
    <property type="match status" value="1"/>
</dbReference>
<evidence type="ECO:0000256" key="1">
    <source>
        <dbReference type="ARBA" id="ARBA00023125"/>
    </source>
</evidence>
<evidence type="ECO:0000313" key="5">
    <source>
        <dbReference type="Proteomes" id="UP001321445"/>
    </source>
</evidence>
<organism evidence="4 5">
    <name type="scientific">Hydrogenimonas cancrithermarum</name>
    <dbReference type="NCBI Taxonomy" id="2993563"/>
    <lineage>
        <taxon>Bacteria</taxon>
        <taxon>Pseudomonadati</taxon>
        <taxon>Campylobacterota</taxon>
        <taxon>Epsilonproteobacteria</taxon>
        <taxon>Campylobacterales</taxon>
        <taxon>Hydrogenimonadaceae</taxon>
        <taxon>Hydrogenimonas</taxon>
    </lineage>
</organism>
<keyword evidence="1 2" id="KW-0238">DNA-binding</keyword>
<dbReference type="Gene3D" id="1.10.357.10">
    <property type="entry name" value="Tetracycline Repressor, domain 2"/>
    <property type="match status" value="1"/>
</dbReference>
<protein>
    <recommendedName>
        <fullName evidence="3">HTH tetR-type domain-containing protein</fullName>
    </recommendedName>
</protein>
<dbReference type="EMBL" id="AP027370">
    <property type="protein sequence ID" value="BDY11807.1"/>
    <property type="molecule type" value="Genomic_DNA"/>
</dbReference>
<proteinExistence type="predicted"/>
<dbReference type="Pfam" id="PF00440">
    <property type="entry name" value="TetR_N"/>
    <property type="match status" value="1"/>
</dbReference>
<dbReference type="PANTHER" id="PTHR43479:SF11">
    <property type="entry name" value="ACREF_ENVCD OPERON REPRESSOR-RELATED"/>
    <property type="match status" value="1"/>
</dbReference>
<dbReference type="Proteomes" id="UP001321445">
    <property type="component" value="Chromosome"/>
</dbReference>
<evidence type="ECO:0000259" key="3">
    <source>
        <dbReference type="PROSITE" id="PS50977"/>
    </source>
</evidence>
<reference evidence="4 5" key="1">
    <citation type="submission" date="2023-03" db="EMBL/GenBank/DDBJ databases">
        <title>Description of Hydrogenimonas sp. ISO32.</title>
        <authorList>
            <person name="Mino S."/>
            <person name="Fukazawa S."/>
            <person name="Sawabe T."/>
        </authorList>
    </citation>
    <scope>NUCLEOTIDE SEQUENCE [LARGE SCALE GENOMIC DNA]</scope>
    <source>
        <strain evidence="4 5">ISO32</strain>
    </source>
</reference>
<accession>A0ABN6WU23</accession>
<dbReference type="InterPro" id="IPR001647">
    <property type="entry name" value="HTH_TetR"/>
</dbReference>
<evidence type="ECO:0000256" key="2">
    <source>
        <dbReference type="PROSITE-ProRule" id="PRU00335"/>
    </source>
</evidence>
<feature type="DNA-binding region" description="H-T-H motif" evidence="2">
    <location>
        <begin position="34"/>
        <end position="53"/>
    </location>
</feature>